<dbReference type="Gene3D" id="3.40.50.300">
    <property type="entry name" value="P-loop containing nucleotide triphosphate hydrolases"/>
    <property type="match status" value="1"/>
</dbReference>
<dbReference type="InterPro" id="IPR050166">
    <property type="entry name" value="ABC_transporter_ATP-bind"/>
</dbReference>
<dbReference type="InterPro" id="IPR003593">
    <property type="entry name" value="AAA+_ATPase"/>
</dbReference>
<accession>A0A556A7Z9</accession>
<evidence type="ECO:0000313" key="7">
    <source>
        <dbReference type="EMBL" id="TSH89016.1"/>
    </source>
</evidence>
<evidence type="ECO:0000256" key="4">
    <source>
        <dbReference type="ARBA" id="ARBA00022741"/>
    </source>
</evidence>
<keyword evidence="4" id="KW-0547">Nucleotide-binding</keyword>
<protein>
    <submittedName>
        <fullName evidence="7">ABC transporter ATP-binding protein</fullName>
    </submittedName>
</protein>
<organism evidence="7 8">
    <name type="scientific">Verticiella sediminum</name>
    <dbReference type="NCBI Taxonomy" id="1247510"/>
    <lineage>
        <taxon>Bacteria</taxon>
        <taxon>Pseudomonadati</taxon>
        <taxon>Pseudomonadota</taxon>
        <taxon>Betaproteobacteria</taxon>
        <taxon>Burkholderiales</taxon>
        <taxon>Alcaligenaceae</taxon>
        <taxon>Verticiella</taxon>
    </lineage>
</organism>
<dbReference type="InterPro" id="IPR017871">
    <property type="entry name" value="ABC_transporter-like_CS"/>
</dbReference>
<dbReference type="OrthoDB" id="8683598at2"/>
<dbReference type="RefSeq" id="WP_143951132.1">
    <property type="nucleotide sequence ID" value="NZ_BAABMB010000005.1"/>
</dbReference>
<evidence type="ECO:0000259" key="6">
    <source>
        <dbReference type="PROSITE" id="PS50893"/>
    </source>
</evidence>
<keyword evidence="5 7" id="KW-0067">ATP-binding</keyword>
<comment type="caution">
    <text evidence="7">The sequence shown here is derived from an EMBL/GenBank/DDBJ whole genome shotgun (WGS) entry which is preliminary data.</text>
</comment>
<feature type="domain" description="ABC transporter" evidence="6">
    <location>
        <begin position="26"/>
        <end position="266"/>
    </location>
</feature>
<comment type="similarity">
    <text evidence="1">Belongs to the ABC transporter superfamily.</text>
</comment>
<dbReference type="PANTHER" id="PTHR42788:SF13">
    <property type="entry name" value="ALIPHATIC SULFONATES IMPORT ATP-BINDING PROTEIN SSUB"/>
    <property type="match status" value="1"/>
</dbReference>
<dbReference type="Proteomes" id="UP000318405">
    <property type="component" value="Unassembled WGS sequence"/>
</dbReference>
<gene>
    <name evidence="7" type="ORF">FOZ76_25705</name>
</gene>
<keyword evidence="8" id="KW-1185">Reference proteome</keyword>
<dbReference type="GO" id="GO:0005524">
    <property type="term" value="F:ATP binding"/>
    <property type="evidence" value="ECO:0007669"/>
    <property type="project" value="UniProtKB-KW"/>
</dbReference>
<evidence type="ECO:0000256" key="1">
    <source>
        <dbReference type="ARBA" id="ARBA00005417"/>
    </source>
</evidence>
<keyword evidence="3" id="KW-0472">Membrane</keyword>
<proteinExistence type="inferred from homology"/>
<keyword evidence="2" id="KW-0813">Transport</keyword>
<dbReference type="PANTHER" id="PTHR42788">
    <property type="entry name" value="TAURINE IMPORT ATP-BINDING PROTEIN-RELATED"/>
    <property type="match status" value="1"/>
</dbReference>
<dbReference type="Pfam" id="PF00005">
    <property type="entry name" value="ABC_tran"/>
    <property type="match status" value="1"/>
</dbReference>
<evidence type="ECO:0000256" key="5">
    <source>
        <dbReference type="ARBA" id="ARBA00022840"/>
    </source>
</evidence>
<sequence length="285" mass="31633">MTPRLQAAPIAPPAGAPSAGRPLVEFRGVDLRYGEDDDEDSTLALSGVDVDIAAGEFTALIGPSGCGKSTMLKLISGLRLPNAGGVTVAGREVDRPLKIVGMAFQSPALLPWRTTLANVLLPLEIVEPHCRTFKRDLPRHRERVHELFRQVGLRDVAHRYPWQLSGGMQQRVSLCRALIHEPELLLLDEPFGALDAFTREDLWDVLKSVQHARRFTVVLVTHDLVEATYLAETVHVFSQRPGRIIHTRRIPEACRRARADRYTARFADEVASLRGYVGHAQESCT</sequence>
<dbReference type="SMART" id="SM00382">
    <property type="entry name" value="AAA"/>
    <property type="match status" value="1"/>
</dbReference>
<dbReference type="PROSITE" id="PS00211">
    <property type="entry name" value="ABC_TRANSPORTER_1"/>
    <property type="match status" value="1"/>
</dbReference>
<dbReference type="AlphaFoldDB" id="A0A556A7Z9"/>
<dbReference type="PROSITE" id="PS50893">
    <property type="entry name" value="ABC_TRANSPORTER_2"/>
    <property type="match status" value="1"/>
</dbReference>
<dbReference type="InterPro" id="IPR027417">
    <property type="entry name" value="P-loop_NTPase"/>
</dbReference>
<name>A0A556A7Z9_9BURK</name>
<evidence type="ECO:0000313" key="8">
    <source>
        <dbReference type="Proteomes" id="UP000318405"/>
    </source>
</evidence>
<reference evidence="7 8" key="1">
    <citation type="submission" date="2019-07" db="EMBL/GenBank/DDBJ databases">
        <title>Qingshengfaniella alkalisoli gen. nov., sp. nov., isolated from saline soil.</title>
        <authorList>
            <person name="Xu L."/>
            <person name="Huang X.-X."/>
            <person name="Sun J.-Q."/>
        </authorList>
    </citation>
    <scope>NUCLEOTIDE SEQUENCE [LARGE SCALE GENOMIC DNA]</scope>
    <source>
        <strain evidence="7 8">DSM 27279</strain>
    </source>
</reference>
<keyword evidence="3" id="KW-1003">Cell membrane</keyword>
<evidence type="ECO:0000256" key="2">
    <source>
        <dbReference type="ARBA" id="ARBA00022448"/>
    </source>
</evidence>
<evidence type="ECO:0000256" key="3">
    <source>
        <dbReference type="ARBA" id="ARBA00022475"/>
    </source>
</evidence>
<dbReference type="CDD" id="cd03293">
    <property type="entry name" value="ABC_NrtD_SsuB_transporters"/>
    <property type="match status" value="1"/>
</dbReference>
<dbReference type="EMBL" id="VLTJ01000042">
    <property type="protein sequence ID" value="TSH89016.1"/>
    <property type="molecule type" value="Genomic_DNA"/>
</dbReference>
<dbReference type="InterPro" id="IPR003439">
    <property type="entry name" value="ABC_transporter-like_ATP-bd"/>
</dbReference>
<dbReference type="GO" id="GO:0016887">
    <property type="term" value="F:ATP hydrolysis activity"/>
    <property type="evidence" value="ECO:0007669"/>
    <property type="project" value="InterPro"/>
</dbReference>
<dbReference type="SUPFAM" id="SSF52540">
    <property type="entry name" value="P-loop containing nucleoside triphosphate hydrolases"/>
    <property type="match status" value="1"/>
</dbReference>